<dbReference type="AlphaFoldDB" id="A0A5C6DJN1"/>
<dbReference type="PROSITE" id="PS00893">
    <property type="entry name" value="NUDIX_BOX"/>
    <property type="match status" value="1"/>
</dbReference>
<sequence length="145" mass="16588">MMIQSDGTVRAAGILLMLRAPQQQFLLLRHSDRWDLPKGHCEPGESFLETALRETEEETGIGTNEIAIDQSFQYEISYPVTYQSRGGQTFLKTVRYFLGYLASKPALTLTEHQSSQWFDWNPPHRIQSQTIDPLLEAVARHHGEN</sequence>
<dbReference type="InterPro" id="IPR003565">
    <property type="entry name" value="Tetra_PHTase"/>
</dbReference>
<dbReference type="OrthoDB" id="9816289at2"/>
<dbReference type="SUPFAM" id="SSF55811">
    <property type="entry name" value="Nudix"/>
    <property type="match status" value="1"/>
</dbReference>
<dbReference type="InterPro" id="IPR000086">
    <property type="entry name" value="NUDIX_hydrolase_dom"/>
</dbReference>
<keyword evidence="3" id="KW-0547">Nucleotide-binding</keyword>
<evidence type="ECO:0000256" key="1">
    <source>
        <dbReference type="ARBA" id="ARBA00005582"/>
    </source>
</evidence>
<dbReference type="InterPro" id="IPR020476">
    <property type="entry name" value="Nudix_hydrolase"/>
</dbReference>
<keyword evidence="4 6" id="KW-0378">Hydrolase</keyword>
<dbReference type="Pfam" id="PF00293">
    <property type="entry name" value="NUDIX"/>
    <property type="match status" value="1"/>
</dbReference>
<comment type="caution">
    <text evidence="8">The sequence shown here is derived from an EMBL/GenBank/DDBJ whole genome shotgun (WGS) entry which is preliminary data.</text>
</comment>
<reference evidence="8 9" key="1">
    <citation type="submission" date="2019-02" db="EMBL/GenBank/DDBJ databases">
        <title>Deep-cultivation of Planctomycetes and their phenomic and genomic characterization uncovers novel biology.</title>
        <authorList>
            <person name="Wiegand S."/>
            <person name="Jogler M."/>
            <person name="Boedeker C."/>
            <person name="Pinto D."/>
            <person name="Vollmers J."/>
            <person name="Rivas-Marin E."/>
            <person name="Kohn T."/>
            <person name="Peeters S.H."/>
            <person name="Heuer A."/>
            <person name="Rast P."/>
            <person name="Oberbeckmann S."/>
            <person name="Bunk B."/>
            <person name="Jeske O."/>
            <person name="Meyerdierks A."/>
            <person name="Storesund J.E."/>
            <person name="Kallscheuer N."/>
            <person name="Luecker S."/>
            <person name="Lage O.M."/>
            <person name="Pohl T."/>
            <person name="Merkel B.J."/>
            <person name="Hornburger P."/>
            <person name="Mueller R.-W."/>
            <person name="Bruemmer F."/>
            <person name="Labrenz M."/>
            <person name="Spormann A.M."/>
            <person name="Op Den Camp H."/>
            <person name="Overmann J."/>
            <person name="Amann R."/>
            <person name="Jetten M.S.M."/>
            <person name="Mascher T."/>
            <person name="Medema M.H."/>
            <person name="Devos D.P."/>
            <person name="Kaster A.-K."/>
            <person name="Ovreas L."/>
            <person name="Rohde M."/>
            <person name="Galperin M.Y."/>
            <person name="Jogler C."/>
        </authorList>
    </citation>
    <scope>NUCLEOTIDE SEQUENCE [LARGE SCALE GENOMIC DNA]</scope>
    <source>
        <strain evidence="8 9">Q31b</strain>
    </source>
</reference>
<dbReference type="GO" id="GO:0000166">
    <property type="term" value="F:nucleotide binding"/>
    <property type="evidence" value="ECO:0007669"/>
    <property type="project" value="UniProtKB-KW"/>
</dbReference>
<dbReference type="InterPro" id="IPR020084">
    <property type="entry name" value="NUDIX_hydrolase_CS"/>
</dbReference>
<protein>
    <recommendedName>
        <fullName evidence="2">Bis(5'-nucleosyl)-tetraphosphatase [asymmetrical]</fullName>
    </recommendedName>
    <alternativeName>
        <fullName evidence="5">Diadenosine 5',5'''-P1,P4-tetraphosphate asymmetrical hydrolase</fullName>
    </alternativeName>
</protein>
<keyword evidence="9" id="KW-1185">Reference proteome</keyword>
<dbReference type="PANTHER" id="PTHR21340:SF0">
    <property type="entry name" value="BIS(5'-NUCLEOSYL)-TETRAPHOSPHATASE [ASYMMETRICAL]"/>
    <property type="match status" value="1"/>
</dbReference>
<dbReference type="CDD" id="cd03428">
    <property type="entry name" value="NUDIX_Ap4A_Nudt2"/>
    <property type="match status" value="1"/>
</dbReference>
<dbReference type="Proteomes" id="UP000315471">
    <property type="component" value="Unassembled WGS sequence"/>
</dbReference>
<dbReference type="PROSITE" id="PS51462">
    <property type="entry name" value="NUDIX"/>
    <property type="match status" value="1"/>
</dbReference>
<accession>A0A5C6DJN1</accession>
<dbReference type="Gene3D" id="3.90.79.10">
    <property type="entry name" value="Nucleoside Triphosphate Pyrophosphohydrolase"/>
    <property type="match status" value="1"/>
</dbReference>
<proteinExistence type="inferred from homology"/>
<dbReference type="PRINTS" id="PR00502">
    <property type="entry name" value="NUDIXFAMILY"/>
</dbReference>
<evidence type="ECO:0000256" key="4">
    <source>
        <dbReference type="ARBA" id="ARBA00022801"/>
    </source>
</evidence>
<dbReference type="GO" id="GO:0006167">
    <property type="term" value="P:AMP biosynthetic process"/>
    <property type="evidence" value="ECO:0007669"/>
    <property type="project" value="TreeGrafter"/>
</dbReference>
<dbReference type="RefSeq" id="WP_146602304.1">
    <property type="nucleotide sequence ID" value="NZ_SJPY01000009.1"/>
</dbReference>
<organism evidence="8 9">
    <name type="scientific">Novipirellula aureliae</name>
    <dbReference type="NCBI Taxonomy" id="2527966"/>
    <lineage>
        <taxon>Bacteria</taxon>
        <taxon>Pseudomonadati</taxon>
        <taxon>Planctomycetota</taxon>
        <taxon>Planctomycetia</taxon>
        <taxon>Pirellulales</taxon>
        <taxon>Pirellulaceae</taxon>
        <taxon>Novipirellula</taxon>
    </lineage>
</organism>
<evidence type="ECO:0000256" key="3">
    <source>
        <dbReference type="ARBA" id="ARBA00022741"/>
    </source>
</evidence>
<evidence type="ECO:0000259" key="7">
    <source>
        <dbReference type="PROSITE" id="PS51462"/>
    </source>
</evidence>
<dbReference type="GO" id="GO:0004081">
    <property type="term" value="F:bis(5'-nucleosyl)-tetraphosphatase (asymmetrical) activity"/>
    <property type="evidence" value="ECO:0007669"/>
    <property type="project" value="TreeGrafter"/>
</dbReference>
<evidence type="ECO:0000256" key="2">
    <source>
        <dbReference type="ARBA" id="ARBA00018911"/>
    </source>
</evidence>
<evidence type="ECO:0000256" key="6">
    <source>
        <dbReference type="RuleBase" id="RU003476"/>
    </source>
</evidence>
<evidence type="ECO:0000256" key="5">
    <source>
        <dbReference type="ARBA" id="ARBA00032644"/>
    </source>
</evidence>
<dbReference type="InterPro" id="IPR015797">
    <property type="entry name" value="NUDIX_hydrolase-like_dom_sf"/>
</dbReference>
<dbReference type="PANTHER" id="PTHR21340">
    <property type="entry name" value="DIADENOSINE 5,5-P1,P4-TETRAPHOSPHATE PYROPHOSPHOHYDROLASE MUTT"/>
    <property type="match status" value="1"/>
</dbReference>
<evidence type="ECO:0000313" key="9">
    <source>
        <dbReference type="Proteomes" id="UP000315471"/>
    </source>
</evidence>
<comment type="similarity">
    <text evidence="1 6">Belongs to the Nudix hydrolase family.</text>
</comment>
<dbReference type="InterPro" id="IPR051325">
    <property type="entry name" value="Nudix_hydrolase_domain"/>
</dbReference>
<dbReference type="GO" id="GO:0006754">
    <property type="term" value="P:ATP biosynthetic process"/>
    <property type="evidence" value="ECO:0007669"/>
    <property type="project" value="TreeGrafter"/>
</dbReference>
<feature type="domain" description="Nudix hydrolase" evidence="7">
    <location>
        <begin position="7"/>
        <end position="139"/>
    </location>
</feature>
<gene>
    <name evidence="8" type="ORF">Q31b_52260</name>
</gene>
<name>A0A5C6DJN1_9BACT</name>
<evidence type="ECO:0000313" key="8">
    <source>
        <dbReference type="EMBL" id="TWU35791.1"/>
    </source>
</evidence>
<dbReference type="EMBL" id="SJPY01000009">
    <property type="protein sequence ID" value="TWU35791.1"/>
    <property type="molecule type" value="Genomic_DNA"/>
</dbReference>